<dbReference type="EMBL" id="CM045870">
    <property type="protein sequence ID" value="KAI7953803.1"/>
    <property type="molecule type" value="Genomic_DNA"/>
</dbReference>
<evidence type="ECO:0000313" key="2">
    <source>
        <dbReference type="Proteomes" id="UP001060170"/>
    </source>
</evidence>
<name>A0ACC0EJ09_9BASI</name>
<reference evidence="2" key="1">
    <citation type="journal article" date="2018" name="BMC Genomics">
        <title>Genomic insights into host adaptation between the wheat stripe rust pathogen (Puccinia striiformis f. sp. tritici) and the barley stripe rust pathogen (Puccinia striiformis f. sp. hordei).</title>
        <authorList>
            <person name="Xia C."/>
            <person name="Wang M."/>
            <person name="Yin C."/>
            <person name="Cornejo O.E."/>
            <person name="Hulbert S.H."/>
            <person name="Chen X."/>
        </authorList>
    </citation>
    <scope>NUCLEOTIDE SEQUENCE [LARGE SCALE GENOMIC DNA]</scope>
    <source>
        <strain evidence="2">93-210</strain>
    </source>
</reference>
<gene>
    <name evidence="1" type="ORF">MJO28_006350</name>
</gene>
<comment type="caution">
    <text evidence="1">The sequence shown here is derived from an EMBL/GenBank/DDBJ whole genome shotgun (WGS) entry which is preliminary data.</text>
</comment>
<proteinExistence type="predicted"/>
<reference evidence="2" key="2">
    <citation type="journal article" date="2018" name="Mol. Plant Microbe Interact.">
        <title>Genome sequence resources for the wheat stripe rust pathogen (Puccinia striiformis f. sp. tritici) and the barley stripe rust pathogen (Puccinia striiformis f. sp. hordei).</title>
        <authorList>
            <person name="Xia C."/>
            <person name="Wang M."/>
            <person name="Yin C."/>
            <person name="Cornejo O.E."/>
            <person name="Hulbert S.H."/>
            <person name="Chen X."/>
        </authorList>
    </citation>
    <scope>NUCLEOTIDE SEQUENCE [LARGE SCALE GENOMIC DNA]</scope>
    <source>
        <strain evidence="2">93-210</strain>
    </source>
</reference>
<protein>
    <submittedName>
        <fullName evidence="1">Uncharacterized protein</fullName>
    </submittedName>
</protein>
<keyword evidence="2" id="KW-1185">Reference proteome</keyword>
<accession>A0ACC0EJ09</accession>
<organism evidence="1 2">
    <name type="scientific">Puccinia striiformis f. sp. tritici</name>
    <dbReference type="NCBI Taxonomy" id="168172"/>
    <lineage>
        <taxon>Eukaryota</taxon>
        <taxon>Fungi</taxon>
        <taxon>Dikarya</taxon>
        <taxon>Basidiomycota</taxon>
        <taxon>Pucciniomycotina</taxon>
        <taxon>Pucciniomycetes</taxon>
        <taxon>Pucciniales</taxon>
        <taxon>Pucciniaceae</taxon>
        <taxon>Puccinia</taxon>
    </lineage>
</organism>
<reference evidence="1 2" key="3">
    <citation type="journal article" date="2022" name="Microbiol. Spectr.">
        <title>Folding features and dynamics of 3D genome architecture in plant fungal pathogens.</title>
        <authorList>
            <person name="Xia C."/>
        </authorList>
    </citation>
    <scope>NUCLEOTIDE SEQUENCE [LARGE SCALE GENOMIC DNA]</scope>
    <source>
        <strain evidence="1 2">93-210</strain>
    </source>
</reference>
<evidence type="ECO:0000313" key="1">
    <source>
        <dbReference type="EMBL" id="KAI7953803.1"/>
    </source>
</evidence>
<dbReference type="Proteomes" id="UP001060170">
    <property type="component" value="Chromosome 6"/>
</dbReference>
<sequence>MTFSVLFFALITLIFIQCGATYGTSPCRDRSSARPGSYQALCIRKIRDARDLKQLEQEYRKILPKSSKALLLREGHLVTLVPTDGDHSCRRKYIWSRRSEDRVCCKLAKPIISPVRFQISFGFIILLHPAAFMGFFKKAFPADRGLHLIETGGQPGYTRLEGEINSTKLAA</sequence>